<reference evidence="1 2" key="1">
    <citation type="submission" date="2018-08" db="EMBL/GenBank/DDBJ databases">
        <title>Salinimonas sediminis sp. nov., a piezophilic bacterium isolated from a deep-sea sediment sample from the New Britain Trench.</title>
        <authorList>
            <person name="Cao J."/>
        </authorList>
    </citation>
    <scope>NUCLEOTIDE SEQUENCE [LARGE SCALE GENOMIC DNA]</scope>
    <source>
        <strain evidence="1 2">N102</strain>
    </source>
</reference>
<evidence type="ECO:0000313" key="1">
    <source>
        <dbReference type="EMBL" id="AXR06350.1"/>
    </source>
</evidence>
<sequence>MNIISEGKTHPNYCEASLFLLASMLSEFFSETMSSVELSASKVKATLRGNRTLTVYASGIDSFLSIFTHGLATDVYNIQKDVDGWVISSDKLQQGMLMRIE</sequence>
<evidence type="ECO:0000313" key="2">
    <source>
        <dbReference type="Proteomes" id="UP000262073"/>
    </source>
</evidence>
<accession>A0A346NLE3</accession>
<dbReference type="RefSeq" id="WP_108566898.1">
    <property type="nucleotide sequence ID" value="NZ_CP031769.1"/>
</dbReference>
<keyword evidence="2" id="KW-1185">Reference proteome</keyword>
<dbReference type="KEGG" id="salm:D0Y50_08210"/>
<dbReference type="Proteomes" id="UP000262073">
    <property type="component" value="Chromosome"/>
</dbReference>
<dbReference type="AlphaFoldDB" id="A0A346NLE3"/>
<name>A0A346NLE3_9ALTE</name>
<organism evidence="1 2">
    <name type="scientific">Salinimonas sediminis</name>
    <dbReference type="NCBI Taxonomy" id="2303538"/>
    <lineage>
        <taxon>Bacteria</taxon>
        <taxon>Pseudomonadati</taxon>
        <taxon>Pseudomonadota</taxon>
        <taxon>Gammaproteobacteria</taxon>
        <taxon>Alteromonadales</taxon>
        <taxon>Alteromonadaceae</taxon>
        <taxon>Alteromonas/Salinimonas group</taxon>
        <taxon>Salinimonas</taxon>
    </lineage>
</organism>
<protein>
    <submittedName>
        <fullName evidence="1">Uncharacterized protein</fullName>
    </submittedName>
</protein>
<gene>
    <name evidence="1" type="ORF">D0Y50_08210</name>
</gene>
<proteinExistence type="predicted"/>
<dbReference type="EMBL" id="CP031769">
    <property type="protein sequence ID" value="AXR06350.1"/>
    <property type="molecule type" value="Genomic_DNA"/>
</dbReference>